<comment type="caution">
    <text evidence="1">The sequence shown here is derived from an EMBL/GenBank/DDBJ whole genome shotgun (WGS) entry which is preliminary data.</text>
</comment>
<dbReference type="Proteomes" id="UP001286456">
    <property type="component" value="Unassembled WGS sequence"/>
</dbReference>
<name>A0AAE0M2W9_9PEZI</name>
<protein>
    <submittedName>
        <fullName evidence="1">Uncharacterized protein</fullName>
    </submittedName>
</protein>
<reference evidence="1" key="1">
    <citation type="journal article" date="2023" name="Mol. Phylogenet. Evol.">
        <title>Genome-scale phylogeny and comparative genomics of the fungal order Sordariales.</title>
        <authorList>
            <person name="Hensen N."/>
            <person name="Bonometti L."/>
            <person name="Westerberg I."/>
            <person name="Brannstrom I.O."/>
            <person name="Guillou S."/>
            <person name="Cros-Aarteil S."/>
            <person name="Calhoun S."/>
            <person name="Haridas S."/>
            <person name="Kuo A."/>
            <person name="Mondo S."/>
            <person name="Pangilinan J."/>
            <person name="Riley R."/>
            <person name="LaButti K."/>
            <person name="Andreopoulos B."/>
            <person name="Lipzen A."/>
            <person name="Chen C."/>
            <person name="Yan M."/>
            <person name="Daum C."/>
            <person name="Ng V."/>
            <person name="Clum A."/>
            <person name="Steindorff A."/>
            <person name="Ohm R.A."/>
            <person name="Martin F."/>
            <person name="Silar P."/>
            <person name="Natvig D.O."/>
            <person name="Lalanne C."/>
            <person name="Gautier V."/>
            <person name="Ament-Velasquez S.L."/>
            <person name="Kruys A."/>
            <person name="Hutchinson M.I."/>
            <person name="Powell A.J."/>
            <person name="Barry K."/>
            <person name="Miller A.N."/>
            <person name="Grigoriev I.V."/>
            <person name="Debuchy R."/>
            <person name="Gladieux P."/>
            <person name="Hiltunen Thoren M."/>
            <person name="Johannesson H."/>
        </authorList>
    </citation>
    <scope>NUCLEOTIDE SEQUENCE</scope>
    <source>
        <strain evidence="1">SMH4131-1</strain>
    </source>
</reference>
<accession>A0AAE0M2W9</accession>
<dbReference type="EMBL" id="JAUEPO010000007">
    <property type="protein sequence ID" value="KAK3317177.1"/>
    <property type="molecule type" value="Genomic_DNA"/>
</dbReference>
<evidence type="ECO:0000313" key="2">
    <source>
        <dbReference type="Proteomes" id="UP001286456"/>
    </source>
</evidence>
<dbReference type="AlphaFoldDB" id="A0AAE0M2W9"/>
<evidence type="ECO:0000313" key="1">
    <source>
        <dbReference type="EMBL" id="KAK3317177.1"/>
    </source>
</evidence>
<organism evidence="1 2">
    <name type="scientific">Cercophora scortea</name>
    <dbReference type="NCBI Taxonomy" id="314031"/>
    <lineage>
        <taxon>Eukaryota</taxon>
        <taxon>Fungi</taxon>
        <taxon>Dikarya</taxon>
        <taxon>Ascomycota</taxon>
        <taxon>Pezizomycotina</taxon>
        <taxon>Sordariomycetes</taxon>
        <taxon>Sordariomycetidae</taxon>
        <taxon>Sordariales</taxon>
        <taxon>Lasiosphaeriaceae</taxon>
        <taxon>Cercophora</taxon>
    </lineage>
</organism>
<sequence length="204" mass="22280">MSAATAPYPERRHNWDPCQGRVSMVRITSQASHAPTHVACKCTLHIPCTSTGPGPALPGRLGVCPNSRMPHWVHVIDDQSAIACFQAVFVHACIHDAPHMHSTTPFSSFSIFTLCRYLIFTRICISHSRAGGPKTSPEMLFSFLFLLPRFGTSSFIIPTQDKDASKDGSTTVFNTCLNLASTPADTQNRPSHHLSLCLVFSSTP</sequence>
<gene>
    <name evidence="1" type="ORF">B0T19DRAFT_286948</name>
</gene>
<proteinExistence type="predicted"/>
<keyword evidence="2" id="KW-1185">Reference proteome</keyword>
<reference evidence="1" key="2">
    <citation type="submission" date="2023-06" db="EMBL/GenBank/DDBJ databases">
        <authorList>
            <consortium name="Lawrence Berkeley National Laboratory"/>
            <person name="Haridas S."/>
            <person name="Hensen N."/>
            <person name="Bonometti L."/>
            <person name="Westerberg I."/>
            <person name="Brannstrom I.O."/>
            <person name="Guillou S."/>
            <person name="Cros-Aarteil S."/>
            <person name="Calhoun S."/>
            <person name="Kuo A."/>
            <person name="Mondo S."/>
            <person name="Pangilinan J."/>
            <person name="Riley R."/>
            <person name="Labutti K."/>
            <person name="Andreopoulos B."/>
            <person name="Lipzen A."/>
            <person name="Chen C."/>
            <person name="Yanf M."/>
            <person name="Daum C."/>
            <person name="Ng V."/>
            <person name="Clum A."/>
            <person name="Steindorff A."/>
            <person name="Ohm R."/>
            <person name="Martin F."/>
            <person name="Silar P."/>
            <person name="Natvig D."/>
            <person name="Lalanne C."/>
            <person name="Gautier V."/>
            <person name="Ament-Velasquez S.L."/>
            <person name="Kruys A."/>
            <person name="Hutchinson M.I."/>
            <person name="Powell A.J."/>
            <person name="Barry K."/>
            <person name="Miller A.N."/>
            <person name="Grigoriev I.V."/>
            <person name="Debuchy R."/>
            <person name="Gladieux P."/>
            <person name="Thoren M.H."/>
            <person name="Johannesson H."/>
        </authorList>
    </citation>
    <scope>NUCLEOTIDE SEQUENCE</scope>
    <source>
        <strain evidence="1">SMH4131-1</strain>
    </source>
</reference>